<dbReference type="InterPro" id="IPR005632">
    <property type="entry name" value="Chaperone_Skp"/>
</dbReference>
<dbReference type="Pfam" id="PF03938">
    <property type="entry name" value="OmpH"/>
    <property type="match status" value="1"/>
</dbReference>
<name>A0A1J5SAN1_9ZZZZ</name>
<organism evidence="4">
    <name type="scientific">mine drainage metagenome</name>
    <dbReference type="NCBI Taxonomy" id="410659"/>
    <lineage>
        <taxon>unclassified sequences</taxon>
        <taxon>metagenomes</taxon>
        <taxon>ecological metagenomes</taxon>
    </lineage>
</organism>
<keyword evidence="2" id="KW-0732">Signal</keyword>
<reference evidence="4" key="1">
    <citation type="submission" date="2016-10" db="EMBL/GenBank/DDBJ databases">
        <title>Sequence of Gallionella enrichment culture.</title>
        <authorList>
            <person name="Poehlein A."/>
            <person name="Muehling M."/>
            <person name="Daniel R."/>
        </authorList>
    </citation>
    <scope>NUCLEOTIDE SEQUENCE</scope>
</reference>
<accession>A0A1J5SAN1</accession>
<dbReference type="GO" id="GO:0005829">
    <property type="term" value="C:cytosol"/>
    <property type="evidence" value="ECO:0007669"/>
    <property type="project" value="TreeGrafter"/>
</dbReference>
<dbReference type="AlphaFoldDB" id="A0A1J5SAN1"/>
<dbReference type="PANTHER" id="PTHR35089:SF1">
    <property type="entry name" value="CHAPERONE PROTEIN SKP"/>
    <property type="match status" value="1"/>
</dbReference>
<comment type="caution">
    <text evidence="4">The sequence shown here is derived from an EMBL/GenBank/DDBJ whole genome shotgun (WGS) entry which is preliminary data.</text>
</comment>
<evidence type="ECO:0000313" key="4">
    <source>
        <dbReference type="EMBL" id="OIR05019.1"/>
    </source>
</evidence>
<dbReference type="Gene3D" id="3.30.910.20">
    <property type="entry name" value="Skp domain"/>
    <property type="match status" value="1"/>
</dbReference>
<dbReference type="PANTHER" id="PTHR35089">
    <property type="entry name" value="CHAPERONE PROTEIN SKP"/>
    <property type="match status" value="1"/>
</dbReference>
<evidence type="ECO:0000256" key="3">
    <source>
        <dbReference type="SAM" id="MobiDB-lite"/>
    </source>
</evidence>
<proteinExistence type="inferred from homology"/>
<evidence type="ECO:0000256" key="1">
    <source>
        <dbReference type="ARBA" id="ARBA00009091"/>
    </source>
</evidence>
<comment type="similarity">
    <text evidence="1">Belongs to the Skp family.</text>
</comment>
<protein>
    <submittedName>
        <fullName evidence="4">Outer membrane protein (OmpH-like)</fullName>
    </submittedName>
</protein>
<dbReference type="InterPro" id="IPR024930">
    <property type="entry name" value="Skp_dom_sf"/>
</dbReference>
<dbReference type="GO" id="GO:0050821">
    <property type="term" value="P:protein stabilization"/>
    <property type="evidence" value="ECO:0007669"/>
    <property type="project" value="TreeGrafter"/>
</dbReference>
<evidence type="ECO:0000256" key="2">
    <source>
        <dbReference type="ARBA" id="ARBA00022729"/>
    </source>
</evidence>
<feature type="compositionally biased region" description="Low complexity" evidence="3">
    <location>
        <begin position="186"/>
        <end position="204"/>
    </location>
</feature>
<dbReference type="GO" id="GO:0051082">
    <property type="term" value="F:unfolded protein binding"/>
    <property type="evidence" value="ECO:0007669"/>
    <property type="project" value="InterPro"/>
</dbReference>
<gene>
    <name evidence="4" type="ORF">GALL_128350</name>
</gene>
<sequence>MKKILVVCVALTIGLVFSNSTKAQQLKIGVFDEESVLGLFPDIQKVQTALDQYAQDSLKGEYDYTLSEFKRLDSTFKKDSATLAPSVKSLMQKDIATNYSKIVNWQQYQQQMLQAKQNQLLEPYLKKVYAAFQEVVAEQKYTWVLKKDACVIPGGLADNISIKVAQKLKLPLPQEVMDELKRQGLPTGSTETGTKPTTKPAVKH</sequence>
<feature type="region of interest" description="Disordered" evidence="3">
    <location>
        <begin position="181"/>
        <end position="204"/>
    </location>
</feature>
<dbReference type="EMBL" id="MLJW01000053">
    <property type="protein sequence ID" value="OIR05019.1"/>
    <property type="molecule type" value="Genomic_DNA"/>
</dbReference>
<dbReference type="SMART" id="SM00935">
    <property type="entry name" value="OmpH"/>
    <property type="match status" value="1"/>
</dbReference>
<dbReference type="SUPFAM" id="SSF111384">
    <property type="entry name" value="OmpH-like"/>
    <property type="match status" value="1"/>
</dbReference>